<feature type="transmembrane region" description="Helical" evidence="5">
    <location>
        <begin position="194"/>
        <end position="215"/>
    </location>
</feature>
<dbReference type="OrthoDB" id="9784658at2"/>
<comment type="caution">
    <text evidence="7">The sequence shown here is derived from an EMBL/GenBank/DDBJ whole genome shotgun (WGS) entry which is preliminary data.</text>
</comment>
<dbReference type="PROSITE" id="PS50850">
    <property type="entry name" value="MFS"/>
    <property type="match status" value="1"/>
</dbReference>
<feature type="transmembrane region" description="Helical" evidence="5">
    <location>
        <begin position="30"/>
        <end position="52"/>
    </location>
</feature>
<evidence type="ECO:0000313" key="8">
    <source>
        <dbReference type="Proteomes" id="UP000289411"/>
    </source>
</evidence>
<keyword evidence="8" id="KW-1185">Reference proteome</keyword>
<keyword evidence="2 5" id="KW-0812">Transmembrane</keyword>
<feature type="transmembrane region" description="Helical" evidence="5">
    <location>
        <begin position="127"/>
        <end position="148"/>
    </location>
</feature>
<evidence type="ECO:0000256" key="1">
    <source>
        <dbReference type="ARBA" id="ARBA00004141"/>
    </source>
</evidence>
<feature type="transmembrane region" description="Helical" evidence="5">
    <location>
        <begin position="160"/>
        <end position="182"/>
    </location>
</feature>
<feature type="transmembrane region" description="Helical" evidence="5">
    <location>
        <begin position="102"/>
        <end position="121"/>
    </location>
</feature>
<organism evidence="7 8">
    <name type="scientific">Lichenibacterium ramalinae</name>
    <dbReference type="NCBI Taxonomy" id="2316527"/>
    <lineage>
        <taxon>Bacteria</taxon>
        <taxon>Pseudomonadati</taxon>
        <taxon>Pseudomonadota</taxon>
        <taxon>Alphaproteobacteria</taxon>
        <taxon>Hyphomicrobiales</taxon>
        <taxon>Lichenihabitantaceae</taxon>
        <taxon>Lichenibacterium</taxon>
    </lineage>
</organism>
<evidence type="ECO:0000256" key="3">
    <source>
        <dbReference type="ARBA" id="ARBA00022989"/>
    </source>
</evidence>
<name>A0A4Q2RES0_9HYPH</name>
<proteinExistence type="predicted"/>
<keyword evidence="3 5" id="KW-1133">Transmembrane helix</keyword>
<reference evidence="7 8" key="2">
    <citation type="submission" date="2019-02" db="EMBL/GenBank/DDBJ databases">
        <title>'Lichenibacterium ramalinii' gen. nov. sp. nov., 'Lichenibacterium minor' gen. nov. sp. nov.</title>
        <authorList>
            <person name="Pankratov T."/>
        </authorList>
    </citation>
    <scope>NUCLEOTIDE SEQUENCE [LARGE SCALE GENOMIC DNA]</scope>
    <source>
        <strain evidence="7 8">RmlP001</strain>
    </source>
</reference>
<evidence type="ECO:0000256" key="2">
    <source>
        <dbReference type="ARBA" id="ARBA00022692"/>
    </source>
</evidence>
<dbReference type="GO" id="GO:0005886">
    <property type="term" value="C:plasma membrane"/>
    <property type="evidence" value="ECO:0007669"/>
    <property type="project" value="TreeGrafter"/>
</dbReference>
<dbReference type="Gene3D" id="1.20.1250.20">
    <property type="entry name" value="MFS general substrate transporter like domains"/>
    <property type="match status" value="1"/>
</dbReference>
<feature type="domain" description="Major facilitator superfamily (MFS) profile" evidence="6">
    <location>
        <begin position="34"/>
        <end position="468"/>
    </location>
</feature>
<accession>A0A4Q2RES0</accession>
<dbReference type="GO" id="GO:0046943">
    <property type="term" value="F:carboxylic acid transmembrane transporter activity"/>
    <property type="evidence" value="ECO:0007669"/>
    <property type="project" value="TreeGrafter"/>
</dbReference>
<dbReference type="EMBL" id="QYBC01000006">
    <property type="protein sequence ID" value="RYB05693.1"/>
    <property type="molecule type" value="Genomic_DNA"/>
</dbReference>
<reference evidence="7 8" key="1">
    <citation type="submission" date="2018-09" db="EMBL/GenBank/DDBJ databases">
        <authorList>
            <person name="Grouzdev D.S."/>
            <person name="Krutkina M.S."/>
        </authorList>
    </citation>
    <scope>NUCLEOTIDE SEQUENCE [LARGE SCALE GENOMIC DNA]</scope>
    <source>
        <strain evidence="7 8">RmlP001</strain>
    </source>
</reference>
<dbReference type="InterPro" id="IPR005828">
    <property type="entry name" value="MFS_sugar_transport-like"/>
</dbReference>
<dbReference type="CDD" id="cd17316">
    <property type="entry name" value="MFS_SV2_like"/>
    <property type="match status" value="1"/>
</dbReference>
<feature type="transmembrane region" description="Helical" evidence="5">
    <location>
        <begin position="72"/>
        <end position="93"/>
    </location>
</feature>
<evidence type="ECO:0000313" key="7">
    <source>
        <dbReference type="EMBL" id="RYB05693.1"/>
    </source>
</evidence>
<dbReference type="PANTHER" id="PTHR23508:SF10">
    <property type="entry name" value="CARBOXYLIC ACID TRANSPORTER PROTEIN HOMOLOG"/>
    <property type="match status" value="1"/>
</dbReference>
<gene>
    <name evidence="7" type="ORF">D3272_08895</name>
</gene>
<evidence type="ECO:0000256" key="5">
    <source>
        <dbReference type="SAM" id="Phobius"/>
    </source>
</evidence>
<dbReference type="Proteomes" id="UP000289411">
    <property type="component" value="Unassembled WGS sequence"/>
</dbReference>
<keyword evidence="4 5" id="KW-0472">Membrane</keyword>
<dbReference type="AlphaFoldDB" id="A0A4Q2RES0"/>
<dbReference type="SUPFAM" id="SSF103473">
    <property type="entry name" value="MFS general substrate transporter"/>
    <property type="match status" value="1"/>
</dbReference>
<evidence type="ECO:0000259" key="6">
    <source>
        <dbReference type="PROSITE" id="PS50850"/>
    </source>
</evidence>
<feature type="transmembrane region" description="Helical" evidence="5">
    <location>
        <begin position="282"/>
        <end position="305"/>
    </location>
</feature>
<feature type="transmembrane region" description="Helical" evidence="5">
    <location>
        <begin position="442"/>
        <end position="463"/>
    </location>
</feature>
<feature type="transmembrane region" description="Helical" evidence="5">
    <location>
        <begin position="317"/>
        <end position="335"/>
    </location>
</feature>
<sequence>MADRSMTDTPARWTETDVPARLDRLPWSRWHWLVVVALGITWVLDGLEVTLAGSVAGVLKDKASLGLTDTEVGLTAAAYLTGAVLGALGFGYLTDRLGRKKLFTVTLLLYLAATLATAFSWNLESYLVFRFFTGAGIGGEYSAINSAIDELIPARVRGRVDLIINSTFWLGAALGAAASILLLDPARFGVDRGWRYAFGIGAVLGLAIMFLRHWVPESPRWLMTHGRNEEAEKIVGDIERDVSDHPEMLKPVTDKTRIRVRSKTPWSEIWHAVVHEHRSRSLLGLSLMVAQAFFYNAIFFTYALVLGTFYGVAPGQTGLYLFPFAIGNFIGPLVIGRLFDTVGRKPMIVITYGLAGILLAISGWMFRENMLTATTQVMAWTAIFFIASSAASAAYLTVSEIFPLEIRGMAIAVFYAAGTLVGGVGAPALYGALIGAGSREPLFWGYVAGGVLMVAAAGVEALIGVKAEGQSLEAITKPLSAAEG</sequence>
<feature type="transmembrane region" description="Helical" evidence="5">
    <location>
        <begin position="378"/>
        <end position="398"/>
    </location>
</feature>
<dbReference type="InterPro" id="IPR036259">
    <property type="entry name" value="MFS_trans_sf"/>
</dbReference>
<evidence type="ECO:0000256" key="4">
    <source>
        <dbReference type="ARBA" id="ARBA00023136"/>
    </source>
</evidence>
<feature type="transmembrane region" description="Helical" evidence="5">
    <location>
        <begin position="410"/>
        <end position="430"/>
    </location>
</feature>
<dbReference type="InterPro" id="IPR020846">
    <property type="entry name" value="MFS_dom"/>
</dbReference>
<dbReference type="PANTHER" id="PTHR23508">
    <property type="entry name" value="CARBOXYLIC ACID TRANSPORTER PROTEIN HOMOLOG"/>
    <property type="match status" value="1"/>
</dbReference>
<dbReference type="Pfam" id="PF00083">
    <property type="entry name" value="Sugar_tr"/>
    <property type="match status" value="1"/>
</dbReference>
<comment type="subcellular location">
    <subcellularLocation>
        <location evidence="1">Membrane</location>
        <topology evidence="1">Multi-pass membrane protein</topology>
    </subcellularLocation>
</comment>
<protein>
    <submittedName>
        <fullName evidence="7">MFS transporter</fullName>
    </submittedName>
</protein>
<feature type="transmembrane region" description="Helical" evidence="5">
    <location>
        <begin position="347"/>
        <end position="366"/>
    </location>
</feature>